<evidence type="ECO:0000313" key="5">
    <source>
        <dbReference type="Proteomes" id="UP001164746"/>
    </source>
</evidence>
<feature type="region of interest" description="Disordered" evidence="2">
    <location>
        <begin position="384"/>
        <end position="447"/>
    </location>
</feature>
<feature type="compositionally biased region" description="Polar residues" evidence="2">
    <location>
        <begin position="330"/>
        <end position="353"/>
    </location>
</feature>
<gene>
    <name evidence="4" type="ORF">MAR_024845</name>
</gene>
<feature type="coiled-coil region" evidence="1">
    <location>
        <begin position="161"/>
        <end position="188"/>
    </location>
</feature>
<feature type="compositionally biased region" description="Basic and acidic residues" evidence="2">
    <location>
        <begin position="584"/>
        <end position="593"/>
    </location>
</feature>
<dbReference type="PANTHER" id="PTHR16151:SF2">
    <property type="entry name" value="HAUS AUGMIN-LIKE COMPLEX SUBUNIT 6"/>
    <property type="match status" value="1"/>
</dbReference>
<feature type="compositionally biased region" description="Polar residues" evidence="2">
    <location>
        <begin position="400"/>
        <end position="415"/>
    </location>
</feature>
<name>A0ABY7DUW5_MYAAR</name>
<evidence type="ECO:0000313" key="4">
    <source>
        <dbReference type="EMBL" id="WAR00473.1"/>
    </source>
</evidence>
<evidence type="ECO:0000256" key="1">
    <source>
        <dbReference type="SAM" id="Coils"/>
    </source>
</evidence>
<feature type="region of interest" description="Disordered" evidence="2">
    <location>
        <begin position="944"/>
        <end position="1001"/>
    </location>
</feature>
<feature type="region of interest" description="Disordered" evidence="2">
    <location>
        <begin position="465"/>
        <end position="533"/>
    </location>
</feature>
<dbReference type="InterPro" id="IPR028163">
    <property type="entry name" value="HAUS_6_N"/>
</dbReference>
<sequence length="1001" mass="112764">MDMENNNLDMKQLFFNNLHLLGFDSPAMEATHSIPFNKSMFELPNKRGAEIVLHFLFQRLNPTMCKEAFRDSWPIHDKKREQTFRKTCSNWLTNILQKAMENELGVKAIERQKWPTLTSQNQSIQDAIHKSLVCSGIRHRNQYFDTVNLNVQASKTWKNTADEYVYEYRKLSKELRELEYKMRDEEHKAHMAATDRGSPSRKQRSTEHFDPEFDPRTIKRAQRMQQVRDMWKQLEDFDRSESAEREVVESIVERTINKHRIDGSNINVKVPDMLLRECHDEIIKMAERIPEMKASVEQLREQLDTVHFRDVSPESIRSTSLGVGLVRPSPQATFSPTQAKTPDTRTAISSSPRQVVDTPEAASVFHDQVKNTVRKGLETLFDEPDLLKKMPVPSTIPRPHNTTGSRHSSRPTSAHSTVSSTGGKSSVKSTPKSSKSIGVKTGKDKRIKTSQKSIIDLSFTKPASPRTLVESWRSEEGRVNRGDVSDTSLPLSTRSDLSSDHTLTGGSPQRSTPRSEESFPAQAEPKGRVGRRTPTDFLVDEIMGEGVVLSPYNSGLEAFESKQIIQRTPDLNEDIPECVTPANTEERFGSRPDTEDEQIVNITGPQMQDAEMGDESPDIWKEIIEDGNQDPIESSAPDGGSNCQERLERTEEDLDRMRVENILARAGQFLKSKDSNVKANVCDKKAVAFSEEKERSGVDNLVIEENDMKVNEMILEGIRQATEDNDYEDDEVSNKSETTETDAVNRSDRELRGIDDRMPAVEIPDDGREDEIEEIAGPELEDVGELSDTSERSTEQVIIIDRSLHHSPRPTAGQSQFPADEDWDGQMIEDEMFAGLESSPREAIIIDRSFQYTPVNRSIDVRGQVSTEACTPEKISQKARSTDQRKSKLKVADISWDLTENLEDIELPDDLDSNIDDLVPDSVDLSGTMTSLEIVDVENEDNIDDFFSSKTPEMPKRGAPVGQEAGQGDAPHSLGDSGSNWPLFPQGSGIEDEIPLMAFTP</sequence>
<protein>
    <submittedName>
        <fullName evidence="4">HAUS6-like protein</fullName>
    </submittedName>
</protein>
<feature type="compositionally biased region" description="Basic and acidic residues" evidence="2">
    <location>
        <begin position="472"/>
        <end position="484"/>
    </location>
</feature>
<feature type="compositionally biased region" description="Polar residues" evidence="2">
    <location>
        <begin position="485"/>
        <end position="512"/>
    </location>
</feature>
<feature type="region of interest" description="Disordered" evidence="2">
    <location>
        <begin position="327"/>
        <end position="363"/>
    </location>
</feature>
<proteinExistence type="predicted"/>
<accession>A0ABY7DUW5</accession>
<reference evidence="4" key="1">
    <citation type="submission" date="2022-11" db="EMBL/GenBank/DDBJ databases">
        <title>Centuries of genome instability and evolution in soft-shell clam transmissible cancer (bioRxiv).</title>
        <authorList>
            <person name="Hart S.F.M."/>
            <person name="Yonemitsu M.A."/>
            <person name="Giersch R.M."/>
            <person name="Beal B.F."/>
            <person name="Arriagada G."/>
            <person name="Davis B.W."/>
            <person name="Ostrander E.A."/>
            <person name="Goff S.P."/>
            <person name="Metzger M.J."/>
        </authorList>
    </citation>
    <scope>NUCLEOTIDE SEQUENCE</scope>
    <source>
        <strain evidence="4">MELC-2E11</strain>
        <tissue evidence="4">Siphon/mantle</tissue>
    </source>
</reference>
<feature type="compositionally biased region" description="Low complexity" evidence="2">
    <location>
        <begin position="416"/>
        <end position="436"/>
    </location>
</feature>
<feature type="region of interest" description="Disordered" evidence="2">
    <location>
        <begin position="188"/>
        <end position="214"/>
    </location>
</feature>
<feature type="region of interest" description="Disordered" evidence="2">
    <location>
        <begin position="801"/>
        <end position="820"/>
    </location>
</feature>
<keyword evidence="1" id="KW-0175">Coiled coil</keyword>
<dbReference type="EMBL" id="CP111014">
    <property type="protein sequence ID" value="WAR00473.1"/>
    <property type="molecule type" value="Genomic_DNA"/>
</dbReference>
<evidence type="ECO:0000259" key="3">
    <source>
        <dbReference type="Pfam" id="PF14661"/>
    </source>
</evidence>
<dbReference type="Pfam" id="PF14661">
    <property type="entry name" value="HAUS6_N"/>
    <property type="match status" value="1"/>
</dbReference>
<feature type="region of interest" description="Disordered" evidence="2">
    <location>
        <begin position="582"/>
        <end position="614"/>
    </location>
</feature>
<feature type="compositionally biased region" description="Basic and acidic residues" evidence="2">
    <location>
        <begin position="732"/>
        <end position="759"/>
    </location>
</feature>
<feature type="compositionally biased region" description="Basic and acidic residues" evidence="2">
    <location>
        <begin position="204"/>
        <end position="214"/>
    </location>
</feature>
<organism evidence="4 5">
    <name type="scientific">Mya arenaria</name>
    <name type="common">Soft-shell clam</name>
    <dbReference type="NCBI Taxonomy" id="6604"/>
    <lineage>
        <taxon>Eukaryota</taxon>
        <taxon>Metazoa</taxon>
        <taxon>Spiralia</taxon>
        <taxon>Lophotrochozoa</taxon>
        <taxon>Mollusca</taxon>
        <taxon>Bivalvia</taxon>
        <taxon>Autobranchia</taxon>
        <taxon>Heteroconchia</taxon>
        <taxon>Euheterodonta</taxon>
        <taxon>Imparidentia</taxon>
        <taxon>Neoheterodontei</taxon>
        <taxon>Myida</taxon>
        <taxon>Myoidea</taxon>
        <taxon>Myidae</taxon>
        <taxon>Mya</taxon>
    </lineage>
</organism>
<feature type="region of interest" description="Disordered" evidence="2">
    <location>
        <begin position="721"/>
        <end position="763"/>
    </location>
</feature>
<feature type="domain" description="HAUS augmin-like complex subunit 6 N-terminal" evidence="3">
    <location>
        <begin position="14"/>
        <end position="100"/>
    </location>
</feature>
<dbReference type="Proteomes" id="UP001164746">
    <property type="component" value="Chromosome 3"/>
</dbReference>
<dbReference type="InterPro" id="IPR026797">
    <property type="entry name" value="HAUS_6"/>
</dbReference>
<evidence type="ECO:0000256" key="2">
    <source>
        <dbReference type="SAM" id="MobiDB-lite"/>
    </source>
</evidence>
<dbReference type="PANTHER" id="PTHR16151">
    <property type="entry name" value="HAUS AUGMIN-LIKE COMPLEX SUBUNIT 6"/>
    <property type="match status" value="1"/>
</dbReference>
<keyword evidence="5" id="KW-1185">Reference proteome</keyword>